<gene>
    <name evidence="1" type="ORF">SAMN07250955_101446</name>
</gene>
<dbReference type="RefSeq" id="WP_133063817.1">
    <property type="nucleotide sequence ID" value="NZ_FYEH01000001.1"/>
</dbReference>
<accession>A0A212Q639</accession>
<organism evidence="1 2">
    <name type="scientific">Arboricoccus pini</name>
    <dbReference type="NCBI Taxonomy" id="1963835"/>
    <lineage>
        <taxon>Bacteria</taxon>
        <taxon>Pseudomonadati</taxon>
        <taxon>Pseudomonadota</taxon>
        <taxon>Alphaproteobacteria</taxon>
        <taxon>Geminicoccales</taxon>
        <taxon>Geminicoccaceae</taxon>
        <taxon>Arboricoccus</taxon>
    </lineage>
</organism>
<evidence type="ECO:0000313" key="1">
    <source>
        <dbReference type="EMBL" id="SNB54855.1"/>
    </source>
</evidence>
<keyword evidence="2" id="KW-1185">Reference proteome</keyword>
<reference evidence="1 2" key="1">
    <citation type="submission" date="2017-06" db="EMBL/GenBank/DDBJ databases">
        <authorList>
            <person name="Kim H.J."/>
            <person name="Triplett B.A."/>
        </authorList>
    </citation>
    <scope>NUCLEOTIDE SEQUENCE [LARGE SCALE GENOMIC DNA]</scope>
    <source>
        <strain evidence="1 2">B29T1</strain>
    </source>
</reference>
<dbReference type="AlphaFoldDB" id="A0A212Q639"/>
<dbReference type="EMBL" id="FYEH01000001">
    <property type="protein sequence ID" value="SNB54855.1"/>
    <property type="molecule type" value="Genomic_DNA"/>
</dbReference>
<evidence type="ECO:0000313" key="2">
    <source>
        <dbReference type="Proteomes" id="UP000197065"/>
    </source>
</evidence>
<proteinExistence type="predicted"/>
<dbReference type="Proteomes" id="UP000197065">
    <property type="component" value="Unassembled WGS sequence"/>
</dbReference>
<sequence>MIETKSVVGTKPSLVSHAMDKGTLLNWARRTLNPAMVVQLSRNAEGMETLRRMEQASRPFSLAYRIEIAPIAALLRCVEYVLARTDT</sequence>
<protein>
    <submittedName>
        <fullName evidence="1">Uncharacterized protein</fullName>
    </submittedName>
</protein>
<name>A0A212Q639_9PROT</name>